<name>A0A0R3RN48_9BILA</name>
<protein>
    <submittedName>
        <fullName evidence="2">Uncharacterized protein</fullName>
    </submittedName>
</protein>
<dbReference type="GO" id="GO:0010499">
    <property type="term" value="P:proteasomal ubiquitin-independent protein catabolic process"/>
    <property type="evidence" value="ECO:0007669"/>
    <property type="project" value="TreeGrafter"/>
</dbReference>
<evidence type="ECO:0000313" key="2">
    <source>
        <dbReference type="WBParaSite" id="EEL_0000290801-mRNA-1"/>
    </source>
</evidence>
<reference evidence="2" key="1">
    <citation type="submission" date="2017-02" db="UniProtKB">
        <authorList>
            <consortium name="WormBaseParasite"/>
        </authorList>
    </citation>
    <scope>IDENTIFICATION</scope>
</reference>
<dbReference type="GO" id="GO:0005829">
    <property type="term" value="C:cytosol"/>
    <property type="evidence" value="ECO:0007669"/>
    <property type="project" value="TreeGrafter"/>
</dbReference>
<keyword evidence="1" id="KW-1185">Reference proteome</keyword>
<dbReference type="STRING" id="1147741.A0A0R3RN48"/>
<dbReference type="GO" id="GO:0016504">
    <property type="term" value="F:peptidase activator activity"/>
    <property type="evidence" value="ECO:0007669"/>
    <property type="project" value="InterPro"/>
</dbReference>
<dbReference type="PANTHER" id="PTHR32170:SF3">
    <property type="entry name" value="PROTEASOME ACTIVATOR COMPLEX SUBUNIT 4"/>
    <property type="match status" value="1"/>
</dbReference>
<evidence type="ECO:0000313" key="1">
    <source>
        <dbReference type="Proteomes" id="UP000050640"/>
    </source>
</evidence>
<dbReference type="GO" id="GO:0070628">
    <property type="term" value="F:proteasome binding"/>
    <property type="evidence" value="ECO:0007669"/>
    <property type="project" value="InterPro"/>
</dbReference>
<dbReference type="GO" id="GO:0005634">
    <property type="term" value="C:nucleus"/>
    <property type="evidence" value="ECO:0007669"/>
    <property type="project" value="TreeGrafter"/>
</dbReference>
<sequence>MHNLLEFLLNQQDDQSKNLLLISSVLQTLCTEESVPSFRARRRNTRINYNNPIQGRRAELYETFERRIFWYQKVGSKFRLLKVRIASQATLTKLINKFPNSKSLLVDDLLEHLDPKRNISHEEMKGALYILNKCGFLISNTITIRCKSWLAVAKLKVSEKPSIIELVQHSIDSVSIRQWSLQRNVNSENIRSIAQGMFTDSNVSNKFYARYRELSQSQAILTSEKKFNERYEKNQQRIDSTRHELIEICKNKKQLYHWRQVDSARTFLFTFYRTLFTIEVAEVFLQMLVDVRARWRRIAAECIASYLEWNKPLTKKILWNPPDKAISISTTFKAFHFDIKF</sequence>
<dbReference type="PANTHER" id="PTHR32170">
    <property type="entry name" value="PROTEASOME ACTIVATOR COMPLEX SUBUNIT 4"/>
    <property type="match status" value="1"/>
</dbReference>
<organism evidence="1 2">
    <name type="scientific">Elaeophora elaphi</name>
    <dbReference type="NCBI Taxonomy" id="1147741"/>
    <lineage>
        <taxon>Eukaryota</taxon>
        <taxon>Metazoa</taxon>
        <taxon>Ecdysozoa</taxon>
        <taxon>Nematoda</taxon>
        <taxon>Chromadorea</taxon>
        <taxon>Rhabditida</taxon>
        <taxon>Spirurina</taxon>
        <taxon>Spiruromorpha</taxon>
        <taxon>Filarioidea</taxon>
        <taxon>Onchocercidae</taxon>
        <taxon>Elaeophora</taxon>
    </lineage>
</organism>
<dbReference type="AlphaFoldDB" id="A0A0R3RN48"/>
<proteinExistence type="predicted"/>
<dbReference type="Proteomes" id="UP000050640">
    <property type="component" value="Unplaced"/>
</dbReference>
<dbReference type="WBParaSite" id="EEL_0000290801-mRNA-1">
    <property type="protein sequence ID" value="EEL_0000290801-mRNA-1"/>
    <property type="gene ID" value="EEL_0000290801"/>
</dbReference>
<dbReference type="InterPro" id="IPR035309">
    <property type="entry name" value="PSME4"/>
</dbReference>
<accession>A0A0R3RN48</accession>